<evidence type="ECO:0000256" key="1">
    <source>
        <dbReference type="SAM" id="SignalP"/>
    </source>
</evidence>
<accession>A0A918K146</accession>
<dbReference type="EMBL" id="BMXR01000001">
    <property type="protein sequence ID" value="GGX39355.1"/>
    <property type="molecule type" value="Genomic_DNA"/>
</dbReference>
<keyword evidence="3" id="KW-1185">Reference proteome</keyword>
<evidence type="ECO:0008006" key="4">
    <source>
        <dbReference type="Google" id="ProtNLM"/>
    </source>
</evidence>
<organism evidence="2 3">
    <name type="scientific">Saccharospirillum salsuginis</name>
    <dbReference type="NCBI Taxonomy" id="418750"/>
    <lineage>
        <taxon>Bacteria</taxon>
        <taxon>Pseudomonadati</taxon>
        <taxon>Pseudomonadota</taxon>
        <taxon>Gammaproteobacteria</taxon>
        <taxon>Oceanospirillales</taxon>
        <taxon>Saccharospirillaceae</taxon>
        <taxon>Saccharospirillum</taxon>
    </lineage>
</organism>
<reference evidence="2" key="2">
    <citation type="submission" date="2020-09" db="EMBL/GenBank/DDBJ databases">
        <authorList>
            <person name="Sun Q."/>
            <person name="Kim S."/>
        </authorList>
    </citation>
    <scope>NUCLEOTIDE SEQUENCE</scope>
    <source>
        <strain evidence="2">KCTC 22169</strain>
    </source>
</reference>
<dbReference type="Proteomes" id="UP000626148">
    <property type="component" value="Unassembled WGS sequence"/>
</dbReference>
<name>A0A918K146_9GAMM</name>
<feature type="signal peptide" evidence="1">
    <location>
        <begin position="1"/>
        <end position="20"/>
    </location>
</feature>
<proteinExistence type="predicted"/>
<dbReference type="AlphaFoldDB" id="A0A918K146"/>
<sequence>MIPRMITVLGLMVATAPAWAVEWQQARFSIGTGPLFASLQSQDDYPSAPGLGIQGDYQVPVFVEGHTRAYVRGALNWAQHKPDIEDDQHGTTAYGLTATAGLLHDLKLGNRLIWIGGGAGLGSLSQVNHYSWHQDGNSWTQTEYETRHDPTVVLEGSLQIPIQERLFIDLSVDWPVIKPALLTTRLSVNFKLN</sequence>
<feature type="chain" id="PRO_5037434223" description="Outer membrane protein beta-barrel domain-containing protein" evidence="1">
    <location>
        <begin position="21"/>
        <end position="193"/>
    </location>
</feature>
<evidence type="ECO:0000313" key="3">
    <source>
        <dbReference type="Proteomes" id="UP000626148"/>
    </source>
</evidence>
<gene>
    <name evidence="2" type="ORF">GCM10007392_02130</name>
</gene>
<comment type="caution">
    <text evidence="2">The sequence shown here is derived from an EMBL/GenBank/DDBJ whole genome shotgun (WGS) entry which is preliminary data.</text>
</comment>
<reference evidence="2" key="1">
    <citation type="journal article" date="2014" name="Int. J. Syst. Evol. Microbiol.">
        <title>Complete genome sequence of Corynebacterium casei LMG S-19264T (=DSM 44701T), isolated from a smear-ripened cheese.</title>
        <authorList>
            <consortium name="US DOE Joint Genome Institute (JGI-PGF)"/>
            <person name="Walter F."/>
            <person name="Albersmeier A."/>
            <person name="Kalinowski J."/>
            <person name="Ruckert C."/>
        </authorList>
    </citation>
    <scope>NUCLEOTIDE SEQUENCE</scope>
    <source>
        <strain evidence="2">KCTC 22169</strain>
    </source>
</reference>
<keyword evidence="1" id="KW-0732">Signal</keyword>
<protein>
    <recommendedName>
        <fullName evidence="4">Outer membrane protein beta-barrel domain-containing protein</fullName>
    </recommendedName>
</protein>
<evidence type="ECO:0000313" key="2">
    <source>
        <dbReference type="EMBL" id="GGX39355.1"/>
    </source>
</evidence>